<organism evidence="1 2">
    <name type="scientific">Candidatus Magasanikbacteria bacterium RIFCSPLOWO2_12_FULL_43_12</name>
    <dbReference type="NCBI Taxonomy" id="1798692"/>
    <lineage>
        <taxon>Bacteria</taxon>
        <taxon>Candidatus Magasanikiibacteriota</taxon>
    </lineage>
</organism>
<dbReference type="Proteomes" id="UP000178347">
    <property type="component" value="Unassembled WGS sequence"/>
</dbReference>
<dbReference type="AlphaFoldDB" id="A0A1F6MVR7"/>
<proteinExistence type="predicted"/>
<gene>
    <name evidence="1" type="ORF">A3G00_03305</name>
</gene>
<protein>
    <recommendedName>
        <fullName evidence="3">Pre-toxin TG domain-containing protein</fullName>
    </recommendedName>
</protein>
<accession>A0A1F6MVR7</accession>
<dbReference type="STRING" id="1798692.A3G00_03305"/>
<name>A0A1F6MVR7_9BACT</name>
<comment type="caution">
    <text evidence="1">The sequence shown here is derived from an EMBL/GenBank/DDBJ whole genome shotgun (WGS) entry which is preliminary data.</text>
</comment>
<dbReference type="Gene3D" id="2.180.10.10">
    <property type="entry name" value="RHS repeat-associated core"/>
    <property type="match status" value="1"/>
</dbReference>
<evidence type="ECO:0008006" key="3">
    <source>
        <dbReference type="Google" id="ProtNLM"/>
    </source>
</evidence>
<dbReference type="EMBL" id="MFQN01000003">
    <property type="protein sequence ID" value="OGH75744.1"/>
    <property type="molecule type" value="Genomic_DNA"/>
</dbReference>
<reference evidence="1 2" key="1">
    <citation type="journal article" date="2016" name="Nat. Commun.">
        <title>Thousands of microbial genomes shed light on interconnected biogeochemical processes in an aquifer system.</title>
        <authorList>
            <person name="Anantharaman K."/>
            <person name="Brown C.T."/>
            <person name="Hug L.A."/>
            <person name="Sharon I."/>
            <person name="Castelle C.J."/>
            <person name="Probst A.J."/>
            <person name="Thomas B.C."/>
            <person name="Singh A."/>
            <person name="Wilkins M.J."/>
            <person name="Karaoz U."/>
            <person name="Brodie E.L."/>
            <person name="Williams K.H."/>
            <person name="Hubbard S.S."/>
            <person name="Banfield J.F."/>
        </authorList>
    </citation>
    <scope>NUCLEOTIDE SEQUENCE [LARGE SCALE GENOMIC DNA]</scope>
</reference>
<sequence>MSEDPSFLDIGAAWFEQKYERSLKVHLSDPQSLNSYAYANNNPLKYTDPDGEIIPILIAAWAVAEFGMSAYDVYDTVSTLADKDATFSDKGIATGGMLLGVVLPGGGYGAAGKAANHAFDITKAGKNTRGVLLDNVSDHKLKEIVQQLYRKGSKIGDGGTADALRYETQTGDLLSKSGHIEKATGRITELTRYLGQDNLSTQDRQIGQSLLNNLKDAVKTATDVKK</sequence>
<evidence type="ECO:0000313" key="1">
    <source>
        <dbReference type="EMBL" id="OGH75744.1"/>
    </source>
</evidence>
<evidence type="ECO:0000313" key="2">
    <source>
        <dbReference type="Proteomes" id="UP000178347"/>
    </source>
</evidence>